<dbReference type="Pfam" id="PF22191">
    <property type="entry name" value="IBR_1"/>
    <property type="match status" value="1"/>
</dbReference>
<evidence type="ECO:0000313" key="13">
    <source>
        <dbReference type="EMBL" id="CAF3840226.1"/>
    </source>
</evidence>
<dbReference type="AlphaFoldDB" id="A0A814M506"/>
<evidence type="ECO:0000256" key="8">
    <source>
        <dbReference type="ARBA" id="ARBA00022833"/>
    </source>
</evidence>
<dbReference type="PANTHER" id="PTHR11685">
    <property type="entry name" value="RBR FAMILY RING FINGER AND IBR DOMAIN-CONTAINING"/>
    <property type="match status" value="1"/>
</dbReference>
<dbReference type="GO" id="GO:0008270">
    <property type="term" value="F:zinc ion binding"/>
    <property type="evidence" value="ECO:0007669"/>
    <property type="project" value="UniProtKB-KW"/>
</dbReference>
<protein>
    <recommendedName>
        <fullName evidence="2">RBR-type E3 ubiquitin transferase</fullName>
        <ecNumber evidence="2">2.3.2.31</ecNumber>
    </recommendedName>
</protein>
<dbReference type="Proteomes" id="UP000681722">
    <property type="component" value="Unassembled WGS sequence"/>
</dbReference>
<dbReference type="EC" id="2.3.2.31" evidence="2"/>
<evidence type="ECO:0000313" key="11">
    <source>
        <dbReference type="EMBL" id="CAF1073330.1"/>
    </source>
</evidence>
<sequence length="179" mass="20941">MCTDVRCPEVNCLIVLSYEAIKKILTSGGRKDVKLFERYDRYALQRRLEKMSEFIWCAHGCGSGQLNSGRGKNYIVKCVKCNRKTCFNHKTEWHEGLTCAEYDEISNGELQATKKWITQNSRKCPNCPYHIEKNSGCDHMTCIKCQYEFCWACLADYKMIRRDGNHRHDPSCKHYAQYN</sequence>
<dbReference type="EMBL" id="CAJNOK010003211">
    <property type="protein sequence ID" value="CAF0892226.1"/>
    <property type="molecule type" value="Genomic_DNA"/>
</dbReference>
<evidence type="ECO:0000256" key="6">
    <source>
        <dbReference type="ARBA" id="ARBA00022771"/>
    </source>
</evidence>
<evidence type="ECO:0000313" key="14">
    <source>
        <dbReference type="Proteomes" id="UP000663829"/>
    </source>
</evidence>
<evidence type="ECO:0000256" key="5">
    <source>
        <dbReference type="ARBA" id="ARBA00022737"/>
    </source>
</evidence>
<feature type="domain" description="RING-type" evidence="9">
    <location>
        <begin position="1"/>
        <end position="172"/>
    </location>
</feature>
<evidence type="ECO:0000256" key="2">
    <source>
        <dbReference type="ARBA" id="ARBA00012251"/>
    </source>
</evidence>
<name>A0A814M506_9BILA</name>
<evidence type="ECO:0000256" key="3">
    <source>
        <dbReference type="ARBA" id="ARBA00022679"/>
    </source>
</evidence>
<dbReference type="InterPro" id="IPR002867">
    <property type="entry name" value="IBR_dom"/>
</dbReference>
<dbReference type="PROSITE" id="PS51873">
    <property type="entry name" value="TRIAD"/>
    <property type="match status" value="1"/>
</dbReference>
<reference evidence="11" key="1">
    <citation type="submission" date="2021-02" db="EMBL/GenBank/DDBJ databases">
        <authorList>
            <person name="Nowell W R."/>
        </authorList>
    </citation>
    <scope>NUCLEOTIDE SEQUENCE</scope>
</reference>
<dbReference type="Pfam" id="PF01485">
    <property type="entry name" value="IBR"/>
    <property type="match status" value="1"/>
</dbReference>
<evidence type="ECO:0000313" key="12">
    <source>
        <dbReference type="EMBL" id="CAF3674283.1"/>
    </source>
</evidence>
<dbReference type="EMBL" id="CAJOBA010003212">
    <property type="protein sequence ID" value="CAF3674283.1"/>
    <property type="molecule type" value="Genomic_DNA"/>
</dbReference>
<evidence type="ECO:0000259" key="9">
    <source>
        <dbReference type="PROSITE" id="PS51873"/>
    </source>
</evidence>
<dbReference type="GO" id="GO:0061630">
    <property type="term" value="F:ubiquitin protein ligase activity"/>
    <property type="evidence" value="ECO:0007669"/>
    <property type="project" value="UniProtKB-EC"/>
</dbReference>
<dbReference type="SUPFAM" id="SSF57850">
    <property type="entry name" value="RING/U-box"/>
    <property type="match status" value="2"/>
</dbReference>
<evidence type="ECO:0000256" key="1">
    <source>
        <dbReference type="ARBA" id="ARBA00001798"/>
    </source>
</evidence>
<evidence type="ECO:0000313" key="10">
    <source>
        <dbReference type="EMBL" id="CAF0892226.1"/>
    </source>
</evidence>
<dbReference type="EMBL" id="CAJNOQ010004771">
    <property type="protein sequence ID" value="CAF1073330.1"/>
    <property type="molecule type" value="Genomic_DNA"/>
</dbReference>
<keyword evidence="4" id="KW-0479">Metal-binding</keyword>
<keyword evidence="6" id="KW-0863">Zinc-finger</keyword>
<proteinExistence type="predicted"/>
<dbReference type="Proteomes" id="UP000677228">
    <property type="component" value="Unassembled WGS sequence"/>
</dbReference>
<keyword evidence="7" id="KW-0833">Ubl conjugation pathway</keyword>
<keyword evidence="8" id="KW-0862">Zinc</keyword>
<accession>A0A814M506</accession>
<comment type="caution">
    <text evidence="11">The sequence shown here is derived from an EMBL/GenBank/DDBJ whole genome shotgun (WGS) entry which is preliminary data.</text>
</comment>
<dbReference type="SMART" id="SM00647">
    <property type="entry name" value="IBR"/>
    <property type="match status" value="2"/>
</dbReference>
<dbReference type="OrthoDB" id="1431934at2759"/>
<gene>
    <name evidence="11" type="ORF">GPM918_LOCUS17390</name>
    <name evidence="10" type="ORF">OVA965_LOCUS9186</name>
    <name evidence="13" type="ORF">SRO942_LOCUS17391</name>
    <name evidence="12" type="ORF">TMI583_LOCUS9182</name>
</gene>
<keyword evidence="14" id="KW-1185">Reference proteome</keyword>
<dbReference type="EMBL" id="CAJOBC010004772">
    <property type="protein sequence ID" value="CAF3840226.1"/>
    <property type="molecule type" value="Genomic_DNA"/>
</dbReference>
<organism evidence="11 14">
    <name type="scientific">Didymodactylos carnosus</name>
    <dbReference type="NCBI Taxonomy" id="1234261"/>
    <lineage>
        <taxon>Eukaryota</taxon>
        <taxon>Metazoa</taxon>
        <taxon>Spiralia</taxon>
        <taxon>Gnathifera</taxon>
        <taxon>Rotifera</taxon>
        <taxon>Eurotatoria</taxon>
        <taxon>Bdelloidea</taxon>
        <taxon>Philodinida</taxon>
        <taxon>Philodinidae</taxon>
        <taxon>Didymodactylos</taxon>
    </lineage>
</organism>
<comment type="catalytic activity">
    <reaction evidence="1">
        <text>[E2 ubiquitin-conjugating enzyme]-S-ubiquitinyl-L-cysteine + [acceptor protein]-L-lysine = [E2 ubiquitin-conjugating enzyme]-L-cysteine + [acceptor protein]-N(6)-ubiquitinyl-L-lysine.</text>
        <dbReference type="EC" id="2.3.2.31"/>
    </reaction>
</comment>
<keyword evidence="3" id="KW-0808">Transferase</keyword>
<dbReference type="GO" id="GO:0016567">
    <property type="term" value="P:protein ubiquitination"/>
    <property type="evidence" value="ECO:0007669"/>
    <property type="project" value="InterPro"/>
</dbReference>
<dbReference type="Proteomes" id="UP000682733">
    <property type="component" value="Unassembled WGS sequence"/>
</dbReference>
<keyword evidence="5" id="KW-0677">Repeat</keyword>
<dbReference type="InterPro" id="IPR044066">
    <property type="entry name" value="TRIAD_supradom"/>
</dbReference>
<evidence type="ECO:0000256" key="7">
    <source>
        <dbReference type="ARBA" id="ARBA00022786"/>
    </source>
</evidence>
<evidence type="ECO:0000256" key="4">
    <source>
        <dbReference type="ARBA" id="ARBA00022723"/>
    </source>
</evidence>
<dbReference type="InterPro" id="IPR031127">
    <property type="entry name" value="E3_UB_ligase_RBR"/>
</dbReference>
<dbReference type="Proteomes" id="UP000663829">
    <property type="component" value="Unassembled WGS sequence"/>
</dbReference>
<dbReference type="Gene3D" id="1.20.120.1750">
    <property type="match status" value="1"/>
</dbReference>